<reference evidence="2 3" key="1">
    <citation type="submission" date="2020-05" db="EMBL/GenBank/DDBJ databases">
        <title>Identification and distribution of gene clusters putatively required for synthesis of sphingolipid metabolism inhibitors in phylogenetically diverse species of the filamentous fungus Fusarium.</title>
        <authorList>
            <person name="Kim H.-S."/>
            <person name="Busman M."/>
            <person name="Brown D.W."/>
            <person name="Divon H."/>
            <person name="Uhlig S."/>
            <person name="Proctor R.H."/>
        </authorList>
    </citation>
    <scope>NUCLEOTIDE SEQUENCE [LARGE SCALE GENOMIC DNA]</scope>
    <source>
        <strain evidence="2 3">NRRL 25196</strain>
    </source>
</reference>
<gene>
    <name evidence="2" type="ORF">FNAPI_6772</name>
</gene>
<keyword evidence="3" id="KW-1185">Reference proteome</keyword>
<accession>A0A8H5JDK1</accession>
<evidence type="ECO:0000313" key="3">
    <source>
        <dbReference type="Proteomes" id="UP000574317"/>
    </source>
</evidence>
<comment type="caution">
    <text evidence="2">The sequence shown here is derived from an EMBL/GenBank/DDBJ whole genome shotgun (WGS) entry which is preliminary data.</text>
</comment>
<dbReference type="EMBL" id="JAAOAO010000250">
    <property type="protein sequence ID" value="KAF5553408.1"/>
    <property type="molecule type" value="Genomic_DNA"/>
</dbReference>
<organism evidence="2 3">
    <name type="scientific">Fusarium napiforme</name>
    <dbReference type="NCBI Taxonomy" id="42672"/>
    <lineage>
        <taxon>Eukaryota</taxon>
        <taxon>Fungi</taxon>
        <taxon>Dikarya</taxon>
        <taxon>Ascomycota</taxon>
        <taxon>Pezizomycotina</taxon>
        <taxon>Sordariomycetes</taxon>
        <taxon>Hypocreomycetidae</taxon>
        <taxon>Hypocreales</taxon>
        <taxon>Nectriaceae</taxon>
        <taxon>Fusarium</taxon>
        <taxon>Fusarium fujikuroi species complex</taxon>
    </lineage>
</organism>
<dbReference type="Proteomes" id="UP000574317">
    <property type="component" value="Unassembled WGS sequence"/>
</dbReference>
<proteinExistence type="predicted"/>
<evidence type="ECO:0000313" key="2">
    <source>
        <dbReference type="EMBL" id="KAF5553408.1"/>
    </source>
</evidence>
<protein>
    <submittedName>
        <fullName evidence="2">Uncharacterized protein</fullName>
    </submittedName>
</protein>
<feature type="region of interest" description="Disordered" evidence="1">
    <location>
        <begin position="179"/>
        <end position="235"/>
    </location>
</feature>
<sequence>MVEAGPTVRLRTELQSCLGPLPTSVHKLHKHIRDHTGPDVVHCQLSNFMMAIAHVVSDRTRRDDGHETRWDTTEQFQDGYDVYGVTIADLGIIKEAILRFTRLSTVTSFGAFKRLGQLPKNEITILQLRNLMRRAWLQERRRIHRDRQLNGGRSPTQSSTIVVLPALPDSRHSESLLNERTSNQGVESGPPASPSDVKNWSDDGINTGYGKDFDNHPGSPVASEEHDMGDDLEMP</sequence>
<dbReference type="AlphaFoldDB" id="A0A8H5JDK1"/>
<evidence type="ECO:0000256" key="1">
    <source>
        <dbReference type="SAM" id="MobiDB-lite"/>
    </source>
</evidence>
<name>A0A8H5JDK1_9HYPO</name>